<dbReference type="Pfam" id="PF02482">
    <property type="entry name" value="Ribosomal_S30AE"/>
    <property type="match status" value="1"/>
</dbReference>
<evidence type="ECO:0000313" key="10">
    <source>
        <dbReference type="Proteomes" id="UP000062160"/>
    </source>
</evidence>
<reference evidence="9" key="1">
    <citation type="journal article" date="2016" name="Genome Announc.">
        <title>Draft Genome Sequence of the Syntrophic Lactate-Degrading Bacterium Tepidanaerobacter syntrophicus JLT.</title>
        <authorList>
            <person name="Matsuura N."/>
            <person name="Ohashi A."/>
            <person name="Tourlousse D.M."/>
            <person name="Sekiguchi Y."/>
        </authorList>
    </citation>
    <scope>NUCLEOTIDE SEQUENCE [LARGE SCALE GENOMIC DNA]</scope>
    <source>
        <strain evidence="9">JL</strain>
    </source>
</reference>
<dbReference type="AlphaFoldDB" id="A0A0U9HJZ9"/>
<comment type="similarity">
    <text evidence="3">Belongs to the HPF/YfiA ribosome-associated protein family. Short HPF subfamily.</text>
</comment>
<comment type="function">
    <text evidence="6">Required for dimerization of active 70S ribosomes into 100S ribosomes in stationary phase; 100S ribosomes are translationally inactive and sometimes present during exponential growth.</text>
</comment>
<comment type="similarity">
    <text evidence="6">Belongs to the HPF/YfiA ribosome-associated protein family. Long HPF subfamily.</text>
</comment>
<evidence type="ECO:0000256" key="1">
    <source>
        <dbReference type="ARBA" id="ARBA00022490"/>
    </source>
</evidence>
<dbReference type="InterPro" id="IPR003489">
    <property type="entry name" value="RHF/RaiA"/>
</dbReference>
<dbReference type="CDD" id="cd00552">
    <property type="entry name" value="RaiA"/>
    <property type="match status" value="1"/>
</dbReference>
<sequence>MKLNISGKNFAVTEALKNYTEKKLGKLERFFDKEVEAQVTLSVEKSRHIVEVTMPLNGMILRGETESYDMYTSIDAVVDKLEKQIEKYKTKMIKNKKRAPEYVGNGRKTLPEEEVLIEDEPKIVKVKKFSLKPMDIEEAIMQMELLGHDFFVFSNAETDGVNVVYKRRDGNYGLIEPELL</sequence>
<protein>
    <recommendedName>
        <fullName evidence="5 6">Ribosome hibernation promoting factor</fullName>
        <shortName evidence="6">HPF</shortName>
    </recommendedName>
</protein>
<evidence type="ECO:0000259" key="8">
    <source>
        <dbReference type="Pfam" id="PF16321"/>
    </source>
</evidence>
<accession>A0A0U9HJZ9</accession>
<evidence type="ECO:0000313" key="9">
    <source>
        <dbReference type="EMBL" id="GAQ24383.1"/>
    </source>
</evidence>
<dbReference type="NCBIfam" id="TIGR00741">
    <property type="entry name" value="yfiA"/>
    <property type="match status" value="1"/>
</dbReference>
<dbReference type="PANTHER" id="PTHR33231:SF1">
    <property type="entry name" value="30S RIBOSOMAL PROTEIN"/>
    <property type="match status" value="1"/>
</dbReference>
<dbReference type="FunFam" id="3.30.160.100:FF:000001">
    <property type="entry name" value="Ribosome hibernation promoting factor"/>
    <property type="match status" value="1"/>
</dbReference>
<dbReference type="FunFam" id="3.30.505.50:FF:000001">
    <property type="entry name" value="Ribosome hibernation promoting factor"/>
    <property type="match status" value="1"/>
</dbReference>
<dbReference type="InterPro" id="IPR038416">
    <property type="entry name" value="Ribosom_S30AE_C_sf"/>
</dbReference>
<dbReference type="GO" id="GO:0043024">
    <property type="term" value="F:ribosomal small subunit binding"/>
    <property type="evidence" value="ECO:0007669"/>
    <property type="project" value="TreeGrafter"/>
</dbReference>
<feature type="coiled-coil region" evidence="7">
    <location>
        <begin position="71"/>
        <end position="98"/>
    </location>
</feature>
<dbReference type="HAMAP" id="MF_00839">
    <property type="entry name" value="HPF"/>
    <property type="match status" value="1"/>
</dbReference>
<feature type="domain" description="Sigma 54 modulation/S30EA ribosomal protein C-terminal" evidence="8">
    <location>
        <begin position="119"/>
        <end position="174"/>
    </location>
</feature>
<evidence type="ECO:0000256" key="6">
    <source>
        <dbReference type="HAMAP-Rule" id="MF_00839"/>
    </source>
</evidence>
<dbReference type="EMBL" id="DF976999">
    <property type="protein sequence ID" value="GAQ24383.1"/>
    <property type="molecule type" value="Genomic_DNA"/>
</dbReference>
<keyword evidence="10" id="KW-1185">Reference proteome</keyword>
<gene>
    <name evidence="6" type="primary">hpf</name>
    <name evidence="9" type="ORF">TSYNT_5209</name>
</gene>
<evidence type="ECO:0000256" key="5">
    <source>
        <dbReference type="ARBA" id="ARBA00041148"/>
    </source>
</evidence>
<keyword evidence="7" id="KW-0175">Coiled coil</keyword>
<organism evidence="9">
    <name type="scientific">Tepidanaerobacter syntrophicus</name>
    <dbReference type="NCBI Taxonomy" id="224999"/>
    <lineage>
        <taxon>Bacteria</taxon>
        <taxon>Bacillati</taxon>
        <taxon>Bacillota</taxon>
        <taxon>Clostridia</taxon>
        <taxon>Thermosediminibacterales</taxon>
        <taxon>Tepidanaerobacteraceae</taxon>
        <taxon>Tepidanaerobacter</taxon>
    </lineage>
</organism>
<dbReference type="InterPro" id="IPR032528">
    <property type="entry name" value="Ribosom_S30AE_C"/>
</dbReference>
<evidence type="ECO:0000256" key="4">
    <source>
        <dbReference type="ARBA" id="ARBA00038695"/>
    </source>
</evidence>
<dbReference type="STRING" id="224999.GCA_001485475_00365"/>
<keyword evidence="1 6" id="KW-0963">Cytoplasm</keyword>
<comment type="subunit">
    <text evidence="6">Interacts with 100S ribosomes.</text>
</comment>
<dbReference type="GO" id="GO:0045900">
    <property type="term" value="P:negative regulation of translational elongation"/>
    <property type="evidence" value="ECO:0007669"/>
    <property type="project" value="TreeGrafter"/>
</dbReference>
<dbReference type="OrthoDB" id="9794975at2"/>
<proteinExistence type="inferred from homology"/>
<dbReference type="SUPFAM" id="SSF69754">
    <property type="entry name" value="Ribosome binding protein Y (YfiA homologue)"/>
    <property type="match status" value="1"/>
</dbReference>
<dbReference type="InterPro" id="IPR036567">
    <property type="entry name" value="RHF-like"/>
</dbReference>
<dbReference type="Gene3D" id="3.30.505.50">
    <property type="entry name" value="Sigma 54 modulation/S30EA ribosomal protein, C-terminal domain"/>
    <property type="match status" value="1"/>
</dbReference>
<evidence type="ECO:0000256" key="2">
    <source>
        <dbReference type="ARBA" id="ARBA00022845"/>
    </source>
</evidence>
<comment type="subunit">
    <text evidence="4">Associates exclusively with 100S ribosomes, which are dimers of 70S ribosomes.</text>
</comment>
<dbReference type="Gene3D" id="3.30.160.100">
    <property type="entry name" value="Ribosome hibernation promotion factor-like"/>
    <property type="match status" value="1"/>
</dbReference>
<dbReference type="InterPro" id="IPR050574">
    <property type="entry name" value="HPF/YfiA_ribosome-assoc"/>
</dbReference>
<comment type="subcellular location">
    <subcellularLocation>
        <location evidence="6">Cytoplasm</location>
    </subcellularLocation>
</comment>
<evidence type="ECO:0000256" key="7">
    <source>
        <dbReference type="SAM" id="Coils"/>
    </source>
</evidence>
<dbReference type="GO" id="GO:0022627">
    <property type="term" value="C:cytosolic small ribosomal subunit"/>
    <property type="evidence" value="ECO:0007669"/>
    <property type="project" value="TreeGrafter"/>
</dbReference>
<dbReference type="InterPro" id="IPR034694">
    <property type="entry name" value="HPF_long/plastid"/>
</dbReference>
<dbReference type="RefSeq" id="WP_059031456.1">
    <property type="nucleotide sequence ID" value="NZ_BSDN01000001.1"/>
</dbReference>
<evidence type="ECO:0000256" key="3">
    <source>
        <dbReference type="ARBA" id="ARBA00038434"/>
    </source>
</evidence>
<dbReference type="PANTHER" id="PTHR33231">
    <property type="entry name" value="30S RIBOSOMAL PROTEIN"/>
    <property type="match status" value="1"/>
</dbReference>
<name>A0A0U9HJZ9_9FIRM</name>
<keyword evidence="2 6" id="KW-0810">Translation regulation</keyword>
<dbReference type="Pfam" id="PF16321">
    <property type="entry name" value="Ribosom_S30AE_C"/>
    <property type="match status" value="1"/>
</dbReference>
<dbReference type="Proteomes" id="UP000062160">
    <property type="component" value="Unassembled WGS sequence"/>
</dbReference>